<dbReference type="EMBL" id="LCHQ01000015">
    <property type="protein sequence ID" value="KKT38643.1"/>
    <property type="molecule type" value="Genomic_DNA"/>
</dbReference>
<accession>A0A0G1GWS2</accession>
<dbReference type="Pfam" id="PF13399">
    <property type="entry name" value="LytR_C"/>
    <property type="match status" value="1"/>
</dbReference>
<sequence length="405" mass="44487">MSICYINGNEVWFNGRAFGWSKNTLKDVFRAAKKDQDVSEISIALGSEVSYVVAVRTPVGESIDRRKVLKIAAANLPFVPVDEGFDWQKISFGEGDDWMQIAAIEPDFLKLLTESAKTAGIKILSAVPAAVVLAGISEDKEAPVLIKWQGKEKVSVLAVRGLVDFVGTEPDEKINAYARHRWNLAVNPEQIVLSDDGFDFGKEFEALSNKGEDSEVMEIEVEKEVVAKRGLVRLISKEQRREGVTVETQTEPVWRSWIRTFAPIAIVIIFLGTLGIYAYQRALGPMVVEQSVVEEVAPSVTPVEARESALAEIHTYALLVLNGSGVTGEAARVRDDLISLGFSEVEIGNAPAISRTTIAYKPDVPGEILSRIVESLSEFEIGNLFALTSEKTYDVEIVIGSVRKE</sequence>
<keyword evidence="1" id="KW-1133">Transmembrane helix</keyword>
<reference evidence="3 4" key="1">
    <citation type="journal article" date="2015" name="Nature">
        <title>rRNA introns, odd ribosomes, and small enigmatic genomes across a large radiation of phyla.</title>
        <authorList>
            <person name="Brown C.T."/>
            <person name="Hug L.A."/>
            <person name="Thomas B.C."/>
            <person name="Sharon I."/>
            <person name="Castelle C.J."/>
            <person name="Singh A."/>
            <person name="Wilkins M.J."/>
            <person name="Williams K.H."/>
            <person name="Banfield J.F."/>
        </authorList>
    </citation>
    <scope>NUCLEOTIDE SEQUENCE [LARGE SCALE GENOMIC DNA]</scope>
</reference>
<protein>
    <recommendedName>
        <fullName evidence="2">LytR/CpsA/Psr regulator C-terminal domain-containing protein</fullName>
    </recommendedName>
</protein>
<evidence type="ECO:0000313" key="3">
    <source>
        <dbReference type="EMBL" id="KKT38643.1"/>
    </source>
</evidence>
<name>A0A0G1GWS2_9BACT</name>
<evidence type="ECO:0000256" key="1">
    <source>
        <dbReference type="SAM" id="Phobius"/>
    </source>
</evidence>
<dbReference type="Proteomes" id="UP000034097">
    <property type="component" value="Unassembled WGS sequence"/>
</dbReference>
<keyword evidence="1" id="KW-0812">Transmembrane</keyword>
<proteinExistence type="predicted"/>
<evidence type="ECO:0000313" key="4">
    <source>
        <dbReference type="Proteomes" id="UP000034097"/>
    </source>
</evidence>
<feature type="domain" description="LytR/CpsA/Psr regulator C-terminal" evidence="2">
    <location>
        <begin position="318"/>
        <end position="363"/>
    </location>
</feature>
<dbReference type="InterPro" id="IPR027381">
    <property type="entry name" value="LytR/CpsA/Psr_C"/>
</dbReference>
<dbReference type="Gene3D" id="3.30.70.2390">
    <property type="match status" value="1"/>
</dbReference>
<organism evidence="3 4">
    <name type="scientific">Candidatus Collierbacteria bacterium GW2011_GWF1_44_12</name>
    <dbReference type="NCBI Taxonomy" id="1618402"/>
    <lineage>
        <taxon>Bacteria</taxon>
        <taxon>Candidatus Collieribacteriota</taxon>
    </lineage>
</organism>
<gene>
    <name evidence="3" type="ORF">UW26_C0015G0008</name>
</gene>
<dbReference type="AlphaFoldDB" id="A0A0G1GWS2"/>
<keyword evidence="1" id="KW-0472">Membrane</keyword>
<feature type="transmembrane region" description="Helical" evidence="1">
    <location>
        <begin position="257"/>
        <end position="279"/>
    </location>
</feature>
<evidence type="ECO:0000259" key="2">
    <source>
        <dbReference type="Pfam" id="PF13399"/>
    </source>
</evidence>
<comment type="caution">
    <text evidence="3">The sequence shown here is derived from an EMBL/GenBank/DDBJ whole genome shotgun (WGS) entry which is preliminary data.</text>
</comment>